<dbReference type="Proteomes" id="UP000013251">
    <property type="component" value="Unassembled WGS sequence"/>
</dbReference>
<organism evidence="1 2">
    <name type="scientific">Acinetobacter bereziniae LMG 1003 = CIP 70.12</name>
    <dbReference type="NCBI Taxonomy" id="981324"/>
    <lineage>
        <taxon>Bacteria</taxon>
        <taxon>Pseudomonadati</taxon>
        <taxon>Pseudomonadota</taxon>
        <taxon>Gammaproteobacteria</taxon>
        <taxon>Moraxellales</taxon>
        <taxon>Moraxellaceae</taxon>
        <taxon>Acinetobacter</taxon>
    </lineage>
</organism>
<dbReference type="EMBL" id="APQG01000037">
    <property type="protein sequence ID" value="ENV91987.1"/>
    <property type="molecule type" value="Genomic_DNA"/>
</dbReference>
<evidence type="ECO:0000313" key="2">
    <source>
        <dbReference type="Proteomes" id="UP000013251"/>
    </source>
</evidence>
<dbReference type="HOGENOM" id="CLU_2191226_0_0_6"/>
<reference evidence="1 2" key="1">
    <citation type="submission" date="2013-02" db="EMBL/GenBank/DDBJ databases">
        <title>The Genome Sequence of Acinetobacter bereziniae CIP 70.12.</title>
        <authorList>
            <consortium name="The Broad Institute Genome Sequencing Platform"/>
            <consortium name="The Broad Institute Genome Sequencing Center for Infectious Disease"/>
            <person name="Cerqueira G."/>
            <person name="Feldgarden M."/>
            <person name="Courvalin P."/>
            <person name="Perichon B."/>
            <person name="Grillot-Courvalin C."/>
            <person name="Clermont D."/>
            <person name="Rocha E."/>
            <person name="Yoon E.-J."/>
            <person name="Nemec A."/>
            <person name="Walker B."/>
            <person name="Young S.K."/>
            <person name="Zeng Q."/>
            <person name="Gargeya S."/>
            <person name="Fitzgerald M."/>
            <person name="Haas B."/>
            <person name="Abouelleil A."/>
            <person name="Alvarado L."/>
            <person name="Arachchi H.M."/>
            <person name="Berlin A.M."/>
            <person name="Chapman S.B."/>
            <person name="Dewar J."/>
            <person name="Goldberg J."/>
            <person name="Griggs A."/>
            <person name="Gujja S."/>
            <person name="Hansen M."/>
            <person name="Howarth C."/>
            <person name="Imamovic A."/>
            <person name="Larimer J."/>
            <person name="McCowan C."/>
            <person name="Murphy C."/>
            <person name="Neiman D."/>
            <person name="Pearson M."/>
            <person name="Priest M."/>
            <person name="Roberts A."/>
            <person name="Saif S."/>
            <person name="Shea T."/>
            <person name="Sisk P."/>
            <person name="Sykes S."/>
            <person name="Wortman J."/>
            <person name="Nusbaum C."/>
            <person name="Birren B."/>
        </authorList>
    </citation>
    <scope>NUCLEOTIDE SEQUENCE [LARGE SCALE GENOMIC DNA]</scope>
    <source>
        <strain evidence="1 2">CIP 70.12</strain>
    </source>
</reference>
<accession>N9D1G8</accession>
<dbReference type="PATRIC" id="fig|1217650.3.peg.3070"/>
<comment type="caution">
    <text evidence="1">The sequence shown here is derived from an EMBL/GenBank/DDBJ whole genome shotgun (WGS) entry which is preliminary data.</text>
</comment>
<sequence>MLNISIKKLILLKMTRNHVQYGKSIALFLNKIIKKWRYKVLLKKVTKQKLKRTYLRKGDHSLVLIASFLTHVKYLGWSDEQIKETLQDARSKDYEYLYETLKRAVEVQ</sequence>
<keyword evidence="2" id="KW-1185">Reference proteome</keyword>
<name>N9D1G8_ACIBZ</name>
<gene>
    <name evidence="1" type="ORF">F938_03119</name>
</gene>
<dbReference type="AlphaFoldDB" id="N9D1G8"/>
<proteinExistence type="predicted"/>
<evidence type="ECO:0000313" key="1">
    <source>
        <dbReference type="EMBL" id="ENV91987.1"/>
    </source>
</evidence>
<protein>
    <submittedName>
        <fullName evidence="1">Uncharacterized protein</fullName>
    </submittedName>
</protein>